<dbReference type="Proteomes" id="UP000583929">
    <property type="component" value="Unassembled WGS sequence"/>
</dbReference>
<evidence type="ECO:0000313" key="3">
    <source>
        <dbReference type="Proteomes" id="UP000583929"/>
    </source>
</evidence>
<organism evidence="2 3">
    <name type="scientific">Cannabis sativa</name>
    <name type="common">Hemp</name>
    <name type="synonym">Marijuana</name>
    <dbReference type="NCBI Taxonomy" id="3483"/>
    <lineage>
        <taxon>Eukaryota</taxon>
        <taxon>Viridiplantae</taxon>
        <taxon>Streptophyta</taxon>
        <taxon>Embryophyta</taxon>
        <taxon>Tracheophyta</taxon>
        <taxon>Spermatophyta</taxon>
        <taxon>Magnoliopsida</taxon>
        <taxon>eudicotyledons</taxon>
        <taxon>Gunneridae</taxon>
        <taxon>Pentapetalae</taxon>
        <taxon>rosids</taxon>
        <taxon>fabids</taxon>
        <taxon>Rosales</taxon>
        <taxon>Cannabaceae</taxon>
        <taxon>Cannabis</taxon>
    </lineage>
</organism>
<gene>
    <name evidence="2" type="ORF">G4B88_014375</name>
</gene>
<reference evidence="2 3" key="1">
    <citation type="journal article" date="2020" name="bioRxiv">
        <title>Sequence and annotation of 42 cannabis genomes reveals extensive copy number variation in cannabinoid synthesis and pathogen resistance genes.</title>
        <authorList>
            <person name="Mckernan K.J."/>
            <person name="Helbert Y."/>
            <person name="Kane L.T."/>
            <person name="Ebling H."/>
            <person name="Zhang L."/>
            <person name="Liu B."/>
            <person name="Eaton Z."/>
            <person name="Mclaughlin S."/>
            <person name="Kingan S."/>
            <person name="Baybayan P."/>
            <person name="Concepcion G."/>
            <person name="Jordan M."/>
            <person name="Riva A."/>
            <person name="Barbazuk W."/>
            <person name="Harkins T."/>
        </authorList>
    </citation>
    <scope>NUCLEOTIDE SEQUENCE [LARGE SCALE GENOMIC DNA]</scope>
    <source>
        <strain evidence="3">cv. Jamaican Lion 4</strain>
        <tissue evidence="2">Leaf</tissue>
    </source>
</reference>
<evidence type="ECO:0000313" key="2">
    <source>
        <dbReference type="EMBL" id="KAF4403919.1"/>
    </source>
</evidence>
<dbReference type="AlphaFoldDB" id="A0A7J6IA95"/>
<feature type="region of interest" description="Disordered" evidence="1">
    <location>
        <begin position="254"/>
        <end position="325"/>
    </location>
</feature>
<sequence>MLSVATPPAYVHVPPQNINRPYSQDSIPVTTNSTLVTSIPLDFSAATILTATTTSPTFTNNENRMSSIFSKRGIVWGKELLQKGLRWKVGNSENICCASSPWLPGITSFKPLVFNGTNINMKVADLINDDRQWDRDKLSLLFLESDVTKIIRLPLTLTSQQDQLIWHHDSHGFYTPAVVGEDERRTYRRCRGRRRSRPTVSLSTALMARPDVEKPKGNESGLKGDDFFDGLSQLEIEDDQVVLASLEGVRKIHVPQPNPDVVGQKSSALHTDEETEDTVSDTPLLDKRKRAPALKSPFDDFGSADVGSTPMEVMSSGSQSSGDDRDFKMVTYVKGLYALNDSFADPV</sequence>
<name>A0A7J6IA95_CANSA</name>
<protein>
    <submittedName>
        <fullName evidence="2">Uncharacterized protein</fullName>
    </submittedName>
</protein>
<dbReference type="EMBL" id="JAATIQ010000002">
    <property type="protein sequence ID" value="KAF4403919.1"/>
    <property type="molecule type" value="Genomic_DNA"/>
</dbReference>
<evidence type="ECO:0000256" key="1">
    <source>
        <dbReference type="SAM" id="MobiDB-lite"/>
    </source>
</evidence>
<accession>A0A7J6IA95</accession>
<comment type="caution">
    <text evidence="2">The sequence shown here is derived from an EMBL/GenBank/DDBJ whole genome shotgun (WGS) entry which is preliminary data.</text>
</comment>
<keyword evidence="3" id="KW-1185">Reference proteome</keyword>
<proteinExistence type="predicted"/>